<dbReference type="PROSITE" id="PS50850">
    <property type="entry name" value="MFS"/>
    <property type="match status" value="1"/>
</dbReference>
<keyword evidence="3 4" id="KW-0472">Membrane</keyword>
<dbReference type="GO" id="GO:0022857">
    <property type="term" value="F:transmembrane transporter activity"/>
    <property type="evidence" value="ECO:0007669"/>
    <property type="project" value="InterPro"/>
</dbReference>
<organism evidence="6 7">
    <name type="scientific">Aestuariirhabdus litorea</name>
    <dbReference type="NCBI Taxonomy" id="2528527"/>
    <lineage>
        <taxon>Bacteria</taxon>
        <taxon>Pseudomonadati</taxon>
        <taxon>Pseudomonadota</taxon>
        <taxon>Gammaproteobacteria</taxon>
        <taxon>Oceanospirillales</taxon>
        <taxon>Aestuariirhabdaceae</taxon>
        <taxon>Aestuariirhabdus</taxon>
    </lineage>
</organism>
<dbReference type="InterPro" id="IPR050327">
    <property type="entry name" value="Proton-linked_MCT"/>
</dbReference>
<dbReference type="Gene3D" id="1.20.1250.20">
    <property type="entry name" value="MFS general substrate transporter like domains"/>
    <property type="match status" value="1"/>
</dbReference>
<sequence>MGVRQSMGLLLPDMAQQLRWPLGDLSLAFGVQNLVWGAVAPFAGLAAERYGTQRVLLVGGLIYVFGLVLLALSESYWLYQLSNGLLVGVGVGATTFPVVLAAVGRLVDEHRRSFALGIVSAGGSSGQFLFALLTQWATEHYGWSLALLLLAACTLIILLFSPWLRSPREAGAVASPPLSLPASYRDARLWLLATGFFVCGFHVAFISVHLPNLVAICGLQPEVAGNALALIGLVNVGGVILAGWLGGRHHKPYLLSLIYLMRALLVVVFMLAPKTALSFYLFAAVMGMLWLSTVPLTSGSLAQYFGIQRLASLFGWVMFSHQVGAFVGAWLAGWVFDTTGNYDLIWILSAALGVVAALVHLPIRPPLRLASSEA</sequence>
<evidence type="ECO:0000259" key="5">
    <source>
        <dbReference type="PROSITE" id="PS50850"/>
    </source>
</evidence>
<feature type="domain" description="Major facilitator superfamily (MFS) profile" evidence="5">
    <location>
        <begin position="1"/>
        <end position="368"/>
    </location>
</feature>
<proteinExistence type="predicted"/>
<dbReference type="PANTHER" id="PTHR11360:SF284">
    <property type="entry name" value="EG:103B4.3 PROTEIN-RELATED"/>
    <property type="match status" value="1"/>
</dbReference>
<comment type="caution">
    <text evidence="6">The sequence shown here is derived from an EMBL/GenBank/DDBJ whole genome shotgun (WGS) entry which is preliminary data.</text>
</comment>
<feature type="transmembrane region" description="Helical" evidence="4">
    <location>
        <begin position="85"/>
        <end position="107"/>
    </location>
</feature>
<dbReference type="EMBL" id="QWEZ01000001">
    <property type="protein sequence ID" value="RRJ85448.1"/>
    <property type="molecule type" value="Genomic_DNA"/>
</dbReference>
<dbReference type="InterPro" id="IPR011701">
    <property type="entry name" value="MFS"/>
</dbReference>
<dbReference type="PANTHER" id="PTHR11360">
    <property type="entry name" value="MONOCARBOXYLATE TRANSPORTER"/>
    <property type="match status" value="1"/>
</dbReference>
<evidence type="ECO:0000256" key="2">
    <source>
        <dbReference type="ARBA" id="ARBA00022989"/>
    </source>
</evidence>
<keyword evidence="2 4" id="KW-1133">Transmembrane helix</keyword>
<evidence type="ECO:0000256" key="1">
    <source>
        <dbReference type="ARBA" id="ARBA00022692"/>
    </source>
</evidence>
<dbReference type="InterPro" id="IPR020846">
    <property type="entry name" value="MFS_dom"/>
</dbReference>
<feature type="transmembrane region" description="Helical" evidence="4">
    <location>
        <begin position="310"/>
        <end position="332"/>
    </location>
</feature>
<feature type="transmembrane region" description="Helical" evidence="4">
    <location>
        <begin position="189"/>
        <end position="211"/>
    </location>
</feature>
<dbReference type="InterPro" id="IPR036259">
    <property type="entry name" value="MFS_trans_sf"/>
</dbReference>
<gene>
    <name evidence="6" type="ORF">D0544_04845</name>
</gene>
<keyword evidence="1 4" id="KW-0812">Transmembrane</keyword>
<name>A0A3P3VTY9_9GAMM</name>
<protein>
    <submittedName>
        <fullName evidence="6">MFS transporter</fullName>
    </submittedName>
</protein>
<feature type="transmembrane region" description="Helical" evidence="4">
    <location>
        <begin position="223"/>
        <end position="246"/>
    </location>
</feature>
<dbReference type="Proteomes" id="UP000280792">
    <property type="component" value="Unassembled WGS sequence"/>
</dbReference>
<feature type="transmembrane region" description="Helical" evidence="4">
    <location>
        <begin position="344"/>
        <end position="363"/>
    </location>
</feature>
<evidence type="ECO:0000256" key="4">
    <source>
        <dbReference type="SAM" id="Phobius"/>
    </source>
</evidence>
<dbReference type="CDD" id="cd17355">
    <property type="entry name" value="MFS_YcxA_like"/>
    <property type="match status" value="1"/>
</dbReference>
<reference evidence="6 7" key="1">
    <citation type="submission" date="2018-08" db="EMBL/GenBank/DDBJ databases">
        <authorList>
            <person name="Khan S.A."/>
        </authorList>
    </citation>
    <scope>NUCLEOTIDE SEQUENCE [LARGE SCALE GENOMIC DNA]</scope>
    <source>
        <strain evidence="6 7">GTF-13</strain>
    </source>
</reference>
<dbReference type="SUPFAM" id="SSF103473">
    <property type="entry name" value="MFS general substrate transporter"/>
    <property type="match status" value="1"/>
</dbReference>
<dbReference type="AlphaFoldDB" id="A0A3P3VTY9"/>
<evidence type="ECO:0000256" key="3">
    <source>
        <dbReference type="ARBA" id="ARBA00023136"/>
    </source>
</evidence>
<feature type="transmembrane region" description="Helical" evidence="4">
    <location>
        <begin position="140"/>
        <end position="160"/>
    </location>
</feature>
<evidence type="ECO:0000313" key="6">
    <source>
        <dbReference type="EMBL" id="RRJ85448.1"/>
    </source>
</evidence>
<feature type="transmembrane region" description="Helical" evidence="4">
    <location>
        <begin position="55"/>
        <end position="79"/>
    </location>
</feature>
<evidence type="ECO:0000313" key="7">
    <source>
        <dbReference type="Proteomes" id="UP000280792"/>
    </source>
</evidence>
<feature type="transmembrane region" description="Helical" evidence="4">
    <location>
        <begin position="278"/>
        <end position="298"/>
    </location>
</feature>
<feature type="transmembrane region" description="Helical" evidence="4">
    <location>
        <begin position="253"/>
        <end position="272"/>
    </location>
</feature>
<keyword evidence="7" id="KW-1185">Reference proteome</keyword>
<accession>A0A3P3VTY9</accession>
<feature type="transmembrane region" description="Helical" evidence="4">
    <location>
        <begin position="114"/>
        <end position="134"/>
    </location>
</feature>
<dbReference type="Pfam" id="PF07690">
    <property type="entry name" value="MFS_1"/>
    <property type="match status" value="1"/>
</dbReference>
<reference evidence="6 7" key="2">
    <citation type="submission" date="2018-12" db="EMBL/GenBank/DDBJ databases">
        <title>Simiduia agarivorans gen. nov., sp. nov., a marine, agarolytic bacterium isolated from shallow coastal water from Keelung, Taiwan.</title>
        <authorList>
            <person name="Shieh W.Y."/>
        </authorList>
    </citation>
    <scope>NUCLEOTIDE SEQUENCE [LARGE SCALE GENOMIC DNA]</scope>
    <source>
        <strain evidence="6 7">GTF-13</strain>
    </source>
</reference>
<feature type="transmembrane region" description="Helical" evidence="4">
    <location>
        <begin position="20"/>
        <end position="43"/>
    </location>
</feature>